<dbReference type="Pfam" id="PF02774">
    <property type="entry name" value="Semialdhyde_dhC"/>
    <property type="match status" value="1"/>
</dbReference>
<dbReference type="KEGG" id="pmet:G4Y79_16100"/>
<evidence type="ECO:0000313" key="9">
    <source>
        <dbReference type="EMBL" id="QPC81223.1"/>
    </source>
</evidence>
<organism evidence="9 10">
    <name type="scientific">Phototrophicus methaneseepsis</name>
    <dbReference type="NCBI Taxonomy" id="2710758"/>
    <lineage>
        <taxon>Bacteria</taxon>
        <taxon>Bacillati</taxon>
        <taxon>Chloroflexota</taxon>
        <taxon>Candidatus Thermofontia</taxon>
        <taxon>Phototrophicales</taxon>
        <taxon>Phototrophicaceae</taxon>
        <taxon>Phototrophicus</taxon>
    </lineage>
</organism>
<name>A0A7S8IDW0_9CHLR</name>
<protein>
    <submittedName>
        <fullName evidence="9">Aspartate-semialdehyde dehydrogenase</fullName>
        <ecNumber evidence="9">1.2.1.11</ecNumber>
    </submittedName>
</protein>
<dbReference type="Pfam" id="PF01118">
    <property type="entry name" value="Semialdhyde_dh"/>
    <property type="match status" value="1"/>
</dbReference>
<keyword evidence="4" id="KW-0521">NADP</keyword>
<evidence type="ECO:0000256" key="6">
    <source>
        <dbReference type="ARBA" id="ARBA00023167"/>
    </source>
</evidence>
<sequence>MSKKIDVAVLGATGAVGQRFIQLLEDHPWFQVTELVGKSSAGKRYGDAVNWVLNGNPPESVVDLTVKPLDAELDAPLVFSALPKEAAVDREPQLASAGHIVCTNAGAHRMAKDVPLLIPEVNADHVQLVDVQRANRDWTTGALIANSNCTVMPLVMALAPLRQFGIRRVSVVSEQAISGAGYPGVASLDILDNVIPYVGGDEDKMQTESLKMLGTYVAGQIDLFDAVVSATCTRVPVIDGHLVNISVDLESKPSIDEIITAWGTYQGDSRVALLPSAPEKPLQYLSQIDRPQPRRDRDAGKGMMTSIGRLRECPVLGYKFAALSHNTIRGAAGSSILNAELLAVTGYIPSFEPELAQALP</sequence>
<dbReference type="PIRSF" id="PIRSF000148">
    <property type="entry name" value="ASA_dh"/>
    <property type="match status" value="1"/>
</dbReference>
<keyword evidence="3" id="KW-0791">Threonine biosynthesis</keyword>
<dbReference type="SMART" id="SM00859">
    <property type="entry name" value="Semialdhyde_dh"/>
    <property type="match status" value="1"/>
</dbReference>
<feature type="domain" description="Semialdehyde dehydrogenase NAD-binding" evidence="8">
    <location>
        <begin position="6"/>
        <end position="129"/>
    </location>
</feature>
<dbReference type="NCBIfam" id="NF006416">
    <property type="entry name" value="PRK08664.1"/>
    <property type="match status" value="1"/>
</dbReference>
<dbReference type="CDD" id="cd02315">
    <property type="entry name" value="ScASADH_like_N"/>
    <property type="match status" value="1"/>
</dbReference>
<evidence type="ECO:0000256" key="1">
    <source>
        <dbReference type="ARBA" id="ARBA00010584"/>
    </source>
</evidence>
<keyword evidence="5 9" id="KW-0560">Oxidoreductase</keyword>
<evidence type="ECO:0000256" key="7">
    <source>
        <dbReference type="PIRSR" id="PIRSR000148-1"/>
    </source>
</evidence>
<dbReference type="EC" id="1.2.1.11" evidence="9"/>
<accession>A0A7S8IDW0</accession>
<evidence type="ECO:0000313" key="10">
    <source>
        <dbReference type="Proteomes" id="UP000594468"/>
    </source>
</evidence>
<feature type="active site" description="Acyl-thioester intermediate" evidence="7">
    <location>
        <position position="149"/>
    </location>
</feature>
<gene>
    <name evidence="9" type="primary">asd</name>
    <name evidence="9" type="ORF">G4Y79_16100</name>
</gene>
<dbReference type="RefSeq" id="WP_195169296.1">
    <property type="nucleotide sequence ID" value="NZ_CP062983.1"/>
</dbReference>
<dbReference type="SUPFAM" id="SSF55347">
    <property type="entry name" value="Glyceraldehyde-3-phosphate dehydrogenase-like, C-terminal domain"/>
    <property type="match status" value="1"/>
</dbReference>
<evidence type="ECO:0000256" key="3">
    <source>
        <dbReference type="ARBA" id="ARBA00022697"/>
    </source>
</evidence>
<comment type="similarity">
    <text evidence="1">Belongs to the aspartate-semialdehyde dehydrogenase family.</text>
</comment>
<dbReference type="PANTHER" id="PTHR46718:SF1">
    <property type="entry name" value="ASPARTATE-SEMIALDEHYDE DEHYDROGENASE"/>
    <property type="match status" value="1"/>
</dbReference>
<dbReference type="InterPro" id="IPR036291">
    <property type="entry name" value="NAD(P)-bd_dom_sf"/>
</dbReference>
<dbReference type="GO" id="GO:0050661">
    <property type="term" value="F:NADP binding"/>
    <property type="evidence" value="ECO:0007669"/>
    <property type="project" value="InterPro"/>
</dbReference>
<evidence type="ECO:0000256" key="5">
    <source>
        <dbReference type="ARBA" id="ARBA00023002"/>
    </source>
</evidence>
<dbReference type="Gene3D" id="3.40.50.720">
    <property type="entry name" value="NAD(P)-binding Rossmann-like Domain"/>
    <property type="match status" value="1"/>
</dbReference>
<evidence type="ECO:0000256" key="4">
    <source>
        <dbReference type="ARBA" id="ARBA00022857"/>
    </source>
</evidence>
<dbReference type="GO" id="GO:0009086">
    <property type="term" value="P:methionine biosynthetic process"/>
    <property type="evidence" value="ECO:0007669"/>
    <property type="project" value="UniProtKB-KW"/>
</dbReference>
<dbReference type="CDD" id="cd18130">
    <property type="entry name" value="ASADH_C_arch_fung_like"/>
    <property type="match status" value="1"/>
</dbReference>
<proteinExistence type="inferred from homology"/>
<dbReference type="InterPro" id="IPR012280">
    <property type="entry name" value="Semialdhyde_DH_dimer_dom"/>
</dbReference>
<dbReference type="SUPFAM" id="SSF51735">
    <property type="entry name" value="NAD(P)-binding Rossmann-fold domains"/>
    <property type="match status" value="1"/>
</dbReference>
<dbReference type="NCBIfam" id="TIGR00978">
    <property type="entry name" value="asd_EA"/>
    <property type="match status" value="1"/>
</dbReference>
<dbReference type="GO" id="GO:0004073">
    <property type="term" value="F:aspartate-semialdehyde dehydrogenase activity"/>
    <property type="evidence" value="ECO:0007669"/>
    <property type="project" value="UniProtKB-EC"/>
</dbReference>
<dbReference type="Gene3D" id="3.30.360.10">
    <property type="entry name" value="Dihydrodipicolinate Reductase, domain 2"/>
    <property type="match status" value="1"/>
</dbReference>
<dbReference type="GO" id="GO:0046983">
    <property type="term" value="F:protein dimerization activity"/>
    <property type="evidence" value="ECO:0007669"/>
    <property type="project" value="InterPro"/>
</dbReference>
<dbReference type="GO" id="GO:0051287">
    <property type="term" value="F:NAD binding"/>
    <property type="evidence" value="ECO:0007669"/>
    <property type="project" value="InterPro"/>
</dbReference>
<dbReference type="Proteomes" id="UP000594468">
    <property type="component" value="Chromosome"/>
</dbReference>
<dbReference type="InterPro" id="IPR051823">
    <property type="entry name" value="ASADH-related"/>
</dbReference>
<dbReference type="PANTHER" id="PTHR46718">
    <property type="entry name" value="ASPARTATE-SEMIALDEHYDE DEHYDROGENASE"/>
    <property type="match status" value="1"/>
</dbReference>
<dbReference type="FunFam" id="3.30.360.10:FF:000016">
    <property type="entry name" value="Probable aspartate-semialdehyde dehydrogenase"/>
    <property type="match status" value="1"/>
</dbReference>
<dbReference type="GO" id="GO:0009088">
    <property type="term" value="P:threonine biosynthetic process"/>
    <property type="evidence" value="ECO:0007669"/>
    <property type="project" value="UniProtKB-KW"/>
</dbReference>
<dbReference type="EMBL" id="CP062983">
    <property type="protein sequence ID" value="QPC81223.1"/>
    <property type="molecule type" value="Genomic_DNA"/>
</dbReference>
<dbReference type="InterPro" id="IPR005676">
    <property type="entry name" value="Asp_semi-ald_DH_pep-lack"/>
</dbReference>
<feature type="active site" description="Proton acceptor" evidence="7">
    <location>
        <position position="241"/>
    </location>
</feature>
<reference evidence="9 10" key="1">
    <citation type="submission" date="2020-02" db="EMBL/GenBank/DDBJ databases">
        <authorList>
            <person name="Zheng R.K."/>
            <person name="Sun C.M."/>
        </authorList>
    </citation>
    <scope>NUCLEOTIDE SEQUENCE [LARGE SCALE GENOMIC DNA]</scope>
    <source>
        <strain evidence="10">rifampicinis</strain>
    </source>
</reference>
<evidence type="ECO:0000259" key="8">
    <source>
        <dbReference type="SMART" id="SM00859"/>
    </source>
</evidence>
<keyword evidence="2" id="KW-0028">Amino-acid biosynthesis</keyword>
<keyword evidence="10" id="KW-1185">Reference proteome</keyword>
<keyword evidence="6" id="KW-0486">Methionine biosynthesis</keyword>
<evidence type="ECO:0000256" key="2">
    <source>
        <dbReference type="ARBA" id="ARBA00022605"/>
    </source>
</evidence>
<dbReference type="InterPro" id="IPR000534">
    <property type="entry name" value="Semialdehyde_DH_NAD-bd"/>
</dbReference>
<dbReference type="AlphaFoldDB" id="A0A7S8IDW0"/>